<reference evidence="1 2" key="1">
    <citation type="submission" date="2013-06" db="EMBL/GenBank/DDBJ databases">
        <title>The Complete Genome Sequence of Lactobacillus reuteri I5007, a Probiotic Strain Isolated from Healthy Pig.</title>
        <authorList>
            <person name="Hou C."/>
            <person name="Qiao S."/>
            <person name="Zeng X."/>
            <person name="Ma X."/>
            <person name="Yang F."/>
        </authorList>
    </citation>
    <scope>NUCLEOTIDE SEQUENCE [LARGE SCALE GENOMIC DNA]</scope>
    <source>
        <strain evidence="1 2">I5007</strain>
    </source>
</reference>
<dbReference type="HOGENOM" id="CLU_3311903_0_0_9"/>
<dbReference type="PATRIC" id="fig|1340495.3.peg.38"/>
<sequence>MAYQSINPFTNQVEKTFENTTDKELEQTLTTAHQLYRGL</sequence>
<proteinExistence type="predicted"/>
<dbReference type="KEGG" id="lrt:LRI_0038"/>
<dbReference type="AlphaFoldDB" id="R9WH92"/>
<name>R9WH92_LIMRT</name>
<dbReference type="EMBL" id="CP006011">
    <property type="protein sequence ID" value="AGN98247.1"/>
    <property type="molecule type" value="Genomic_DNA"/>
</dbReference>
<dbReference type="Proteomes" id="UP000014360">
    <property type="component" value="Chromosome"/>
</dbReference>
<evidence type="ECO:0000313" key="1">
    <source>
        <dbReference type="EMBL" id="AGN98247.1"/>
    </source>
</evidence>
<protein>
    <submittedName>
        <fullName evidence="1">Succinate-semialdehyde dehydrogenase</fullName>
    </submittedName>
</protein>
<evidence type="ECO:0000313" key="2">
    <source>
        <dbReference type="Proteomes" id="UP000014360"/>
    </source>
</evidence>
<organism evidence="1 2">
    <name type="scientific">Limosilactobacillus reuteri I5007</name>
    <dbReference type="NCBI Taxonomy" id="1340495"/>
    <lineage>
        <taxon>Bacteria</taxon>
        <taxon>Bacillati</taxon>
        <taxon>Bacillota</taxon>
        <taxon>Bacilli</taxon>
        <taxon>Lactobacillales</taxon>
        <taxon>Lactobacillaceae</taxon>
        <taxon>Limosilactobacillus</taxon>
    </lineage>
</organism>
<accession>R9WH92</accession>
<gene>
    <name evidence="1" type="ORF">LRI_0038</name>
</gene>